<organism evidence="3 4">
    <name type="scientific">Sphagnum jensenii</name>
    <dbReference type="NCBI Taxonomy" id="128206"/>
    <lineage>
        <taxon>Eukaryota</taxon>
        <taxon>Viridiplantae</taxon>
        <taxon>Streptophyta</taxon>
        <taxon>Embryophyta</taxon>
        <taxon>Bryophyta</taxon>
        <taxon>Sphagnophytina</taxon>
        <taxon>Sphagnopsida</taxon>
        <taxon>Sphagnales</taxon>
        <taxon>Sphagnaceae</taxon>
        <taxon>Sphagnum</taxon>
    </lineage>
</organism>
<accession>A0ABP1B7G6</accession>
<evidence type="ECO:0000313" key="3">
    <source>
        <dbReference type="EMBL" id="CAK9870713.1"/>
    </source>
</evidence>
<proteinExistence type="predicted"/>
<name>A0ABP1B7G6_9BRYO</name>
<dbReference type="EMBL" id="OZ023703">
    <property type="protein sequence ID" value="CAK9870713.1"/>
    <property type="molecule type" value="Genomic_DNA"/>
</dbReference>
<dbReference type="InterPro" id="IPR044221">
    <property type="entry name" value="DYAD/AMEIOTIC1"/>
</dbReference>
<evidence type="ECO:0000313" key="4">
    <source>
        <dbReference type="Proteomes" id="UP001497522"/>
    </source>
</evidence>
<dbReference type="PANTHER" id="PTHR46740:SF2">
    <property type="entry name" value="PROTEIN DYAD"/>
    <property type="match status" value="1"/>
</dbReference>
<evidence type="ECO:0000259" key="2">
    <source>
        <dbReference type="Pfam" id="PF25874"/>
    </source>
</evidence>
<dbReference type="InterPro" id="IPR059080">
    <property type="entry name" value="WHD_PTC1"/>
</dbReference>
<evidence type="ECO:0000256" key="1">
    <source>
        <dbReference type="SAM" id="MobiDB-lite"/>
    </source>
</evidence>
<gene>
    <name evidence="3" type="ORF">CSSPJE1EN2_LOCUS13381</name>
</gene>
<dbReference type="Proteomes" id="UP001497522">
    <property type="component" value="Chromosome 2"/>
</dbReference>
<dbReference type="PANTHER" id="PTHR46740">
    <property type="entry name" value="PROTEIN DYAD"/>
    <property type="match status" value="1"/>
</dbReference>
<sequence length="892" mass="96008">MSLKVAERVLVRPISCTEYLHQAHLKGFWLTGPDSTQSSEANCKVDAMTSLNLLTKHAWGDGCKEEEDKMHLQKLKFASCVLQQESSAVKHQSSSKTVHKDGSIDAMAAAVKGEKLVSNQDPCANCADGPQVSGSTNFKQHGKGYTNEVKAWRIGRANGMKRMLISHAANIAHTSVRVKQNRPPSHGTGTLKLPKDMQGRWSSERYKSAQLKLIGIMHARGTVPGKPILRPALREEARKHIGDTGLLDHLLKHMTDTVVSTGERFRRRHNAEGAMEYWLEDASLMELRKAAGVEDPSWLPPAGWKPGDTLPGRPWDFCWGMTACEAAEMKQLKQAVEKLKRYLGSSGSYLFSSIYELYSTRASPVSDIVAPASPLHDYRPQKVEAQDNVIVVHLLQECKMQQLAGQSTAVNNVNNIELEEQLQDAHRAIETVQAQVNCIMKFLQFSTYPDVEARASLPLKPLDASAEINPMPLICVGEGAQCGAIANPLSNKACHTPASSCVHGVGSVPVKHDMSLPKPTCKGLSSSTISSSNTSVPASVDDTNTARLQCLARVDSYCNPEVVSQPLQMLAASENTIKMDPVANMVSSSPAAPHFYTAATSQQNQCNPSEGRNTQCTSWRNRPTGFKVCRPPGSFIWPNMMSVSNSDVKNTGLNAAVQVPQSVEDVVGNLPRMYGGSLPAMISSMGQLASTSGQSAGDSCVTTSIQGKFSCMPQESAAAAGPPKLENLKHMTQTSTSLCRLVQVQPRSMKRVTHIEPRADWSGLHNHAFMEKAMCAGDMSSPVAQTSFPINHPTRVPAAPADTGIGTLEGASPMRSLPFLSMAGESGIIQAMVLPGNHRTASVPYSTGPVQCPASLRSNAGPSISLSLSLSLCSPASTTDHVGKPVVSNLSP</sequence>
<keyword evidence="4" id="KW-1185">Reference proteome</keyword>
<protein>
    <recommendedName>
        <fullName evidence="2">PTC1-like winged helix-turn-helix domain-containing protein</fullName>
    </recommendedName>
</protein>
<feature type="region of interest" description="Disordered" evidence="1">
    <location>
        <begin position="177"/>
        <end position="199"/>
    </location>
</feature>
<feature type="domain" description="PTC1-like winged helix-turn-helix" evidence="2">
    <location>
        <begin position="200"/>
        <end position="281"/>
    </location>
</feature>
<dbReference type="Pfam" id="PF25874">
    <property type="entry name" value="WHD_plant_repro"/>
    <property type="match status" value="1"/>
</dbReference>
<reference evidence="3 4" key="1">
    <citation type="submission" date="2024-03" db="EMBL/GenBank/DDBJ databases">
        <authorList>
            <consortium name="ELIXIR-Norway"/>
            <consortium name="Elixir Norway"/>
        </authorList>
    </citation>
    <scope>NUCLEOTIDE SEQUENCE [LARGE SCALE GENOMIC DNA]</scope>
</reference>